<gene>
    <name evidence="2" type="ORF">NBH00_02030</name>
</gene>
<evidence type="ECO:0008006" key="4">
    <source>
        <dbReference type="Google" id="ProtNLM"/>
    </source>
</evidence>
<sequence>MYLAIYFYDVVVAVHVAAIVVAFGVTFAYPLIDAQVRRLSPRSLPAWHEIVATVNAKLTTPAMAVALFAGIYAAQDRHLMGKSWVAVPFAIIFILFGLVGAFFTPQSRKLATLAAADVAAAPGDGPVTFGAAYEAAYKRVAVVGTVAGLMVLLAIFFMVTKPGGY</sequence>
<keyword evidence="3" id="KW-1185">Reference proteome</keyword>
<dbReference type="RefSeq" id="WP_254571689.1">
    <property type="nucleotide sequence ID" value="NZ_CP098502.1"/>
</dbReference>
<dbReference type="EMBL" id="CP098502">
    <property type="protein sequence ID" value="UTI64997.1"/>
    <property type="molecule type" value="Genomic_DNA"/>
</dbReference>
<reference evidence="2 3" key="1">
    <citation type="submission" date="2022-06" db="EMBL/GenBank/DDBJ databases">
        <title>Paraconexibacter antarcticus.</title>
        <authorList>
            <person name="Kim C.S."/>
        </authorList>
    </citation>
    <scope>NUCLEOTIDE SEQUENCE [LARGE SCALE GENOMIC DNA]</scope>
    <source>
        <strain evidence="2 3">02-257</strain>
    </source>
</reference>
<evidence type="ECO:0000313" key="3">
    <source>
        <dbReference type="Proteomes" id="UP001056035"/>
    </source>
</evidence>
<feature type="transmembrane region" description="Helical" evidence="1">
    <location>
        <begin position="50"/>
        <end position="72"/>
    </location>
</feature>
<feature type="transmembrane region" description="Helical" evidence="1">
    <location>
        <begin position="84"/>
        <end position="103"/>
    </location>
</feature>
<feature type="transmembrane region" description="Helical" evidence="1">
    <location>
        <begin position="6"/>
        <end position="29"/>
    </location>
</feature>
<organism evidence="2 3">
    <name type="scientific">Paraconexibacter antarcticus</name>
    <dbReference type="NCBI Taxonomy" id="2949664"/>
    <lineage>
        <taxon>Bacteria</taxon>
        <taxon>Bacillati</taxon>
        <taxon>Actinomycetota</taxon>
        <taxon>Thermoleophilia</taxon>
        <taxon>Solirubrobacterales</taxon>
        <taxon>Paraconexibacteraceae</taxon>
        <taxon>Paraconexibacter</taxon>
    </lineage>
</organism>
<evidence type="ECO:0000256" key="1">
    <source>
        <dbReference type="SAM" id="Phobius"/>
    </source>
</evidence>
<keyword evidence="1" id="KW-0472">Membrane</keyword>
<keyword evidence="1" id="KW-1133">Transmembrane helix</keyword>
<feature type="transmembrane region" description="Helical" evidence="1">
    <location>
        <begin position="140"/>
        <end position="159"/>
    </location>
</feature>
<accession>A0ABY5DVW7</accession>
<proteinExistence type="predicted"/>
<dbReference type="Proteomes" id="UP001056035">
    <property type="component" value="Chromosome"/>
</dbReference>
<keyword evidence="1" id="KW-0812">Transmembrane</keyword>
<protein>
    <recommendedName>
        <fullName evidence="4">DUF2269 family protein</fullName>
    </recommendedName>
</protein>
<name>A0ABY5DVW7_9ACTN</name>
<evidence type="ECO:0000313" key="2">
    <source>
        <dbReference type="EMBL" id="UTI64997.1"/>
    </source>
</evidence>